<reference evidence="2 3" key="1">
    <citation type="journal article" date="2014" name="Am. J. Bot.">
        <title>Genome assembly and annotation for red clover (Trifolium pratense; Fabaceae).</title>
        <authorList>
            <person name="Istvanek J."/>
            <person name="Jaros M."/>
            <person name="Krenek A."/>
            <person name="Repkova J."/>
        </authorList>
    </citation>
    <scope>NUCLEOTIDE SEQUENCE [LARGE SCALE GENOMIC DNA]</scope>
    <source>
        <strain evidence="3">cv. Tatra</strain>
        <tissue evidence="2">Young leaves</tissue>
    </source>
</reference>
<organism evidence="2 3">
    <name type="scientific">Trifolium pratense</name>
    <name type="common">Red clover</name>
    <dbReference type="NCBI Taxonomy" id="57577"/>
    <lineage>
        <taxon>Eukaryota</taxon>
        <taxon>Viridiplantae</taxon>
        <taxon>Streptophyta</taxon>
        <taxon>Embryophyta</taxon>
        <taxon>Tracheophyta</taxon>
        <taxon>Spermatophyta</taxon>
        <taxon>Magnoliopsida</taxon>
        <taxon>eudicotyledons</taxon>
        <taxon>Gunneridae</taxon>
        <taxon>Pentapetalae</taxon>
        <taxon>rosids</taxon>
        <taxon>fabids</taxon>
        <taxon>Fabales</taxon>
        <taxon>Fabaceae</taxon>
        <taxon>Papilionoideae</taxon>
        <taxon>50 kb inversion clade</taxon>
        <taxon>NPAAA clade</taxon>
        <taxon>Hologalegina</taxon>
        <taxon>IRL clade</taxon>
        <taxon>Trifolieae</taxon>
        <taxon>Trifolium</taxon>
    </lineage>
</organism>
<accession>A0A2K3MRK4</accession>
<dbReference type="AlphaFoldDB" id="A0A2K3MRK4"/>
<protein>
    <submittedName>
        <fullName evidence="2">Uncharacterized protein</fullName>
    </submittedName>
</protein>
<comment type="caution">
    <text evidence="2">The sequence shown here is derived from an EMBL/GenBank/DDBJ whole genome shotgun (WGS) entry which is preliminary data.</text>
</comment>
<proteinExistence type="predicted"/>
<dbReference type="Proteomes" id="UP000236291">
    <property type="component" value="Unassembled WGS sequence"/>
</dbReference>
<name>A0A2K3MRK4_TRIPR</name>
<feature type="region of interest" description="Disordered" evidence="1">
    <location>
        <begin position="48"/>
        <end position="68"/>
    </location>
</feature>
<evidence type="ECO:0000256" key="1">
    <source>
        <dbReference type="SAM" id="MobiDB-lite"/>
    </source>
</evidence>
<dbReference type="EMBL" id="ASHM01011427">
    <property type="protein sequence ID" value="PNX93354.1"/>
    <property type="molecule type" value="Genomic_DNA"/>
</dbReference>
<evidence type="ECO:0000313" key="2">
    <source>
        <dbReference type="EMBL" id="PNX93354.1"/>
    </source>
</evidence>
<sequence length="68" mass="7470">MTTRDVNLQPSEQIPAGIAPFEALKTGIFSSWGRGWRQKLSRRHFGAGIEDETSVPVDSPNELTVEGT</sequence>
<evidence type="ECO:0000313" key="3">
    <source>
        <dbReference type="Proteomes" id="UP000236291"/>
    </source>
</evidence>
<gene>
    <name evidence="2" type="ORF">L195_g016506</name>
</gene>
<reference evidence="2 3" key="2">
    <citation type="journal article" date="2017" name="Front. Plant Sci.">
        <title>Gene Classification and Mining of Molecular Markers Useful in Red Clover (Trifolium pratense) Breeding.</title>
        <authorList>
            <person name="Istvanek J."/>
            <person name="Dluhosova J."/>
            <person name="Dluhos P."/>
            <person name="Patkova L."/>
            <person name="Nedelnik J."/>
            <person name="Repkova J."/>
        </authorList>
    </citation>
    <scope>NUCLEOTIDE SEQUENCE [LARGE SCALE GENOMIC DNA]</scope>
    <source>
        <strain evidence="3">cv. Tatra</strain>
        <tissue evidence="2">Young leaves</tissue>
    </source>
</reference>